<dbReference type="GO" id="GO:0006355">
    <property type="term" value="P:regulation of DNA-templated transcription"/>
    <property type="evidence" value="ECO:0007669"/>
    <property type="project" value="InterPro"/>
</dbReference>
<dbReference type="InterPro" id="IPR001789">
    <property type="entry name" value="Sig_transdc_resp-reg_receiver"/>
</dbReference>
<dbReference type="PROSITE" id="PS51755">
    <property type="entry name" value="OMPR_PHOB"/>
    <property type="match status" value="1"/>
</dbReference>
<dbReference type="GO" id="GO:0000156">
    <property type="term" value="F:phosphorelay response regulator activity"/>
    <property type="evidence" value="ECO:0007669"/>
    <property type="project" value="TreeGrafter"/>
</dbReference>
<accession>A0A937DDR4</accession>
<protein>
    <submittedName>
        <fullName evidence="10">Response regulator transcription factor</fullName>
    </submittedName>
</protein>
<dbReference type="InterPro" id="IPR039420">
    <property type="entry name" value="WalR-like"/>
</dbReference>
<dbReference type="Gene3D" id="1.10.10.10">
    <property type="entry name" value="Winged helix-like DNA-binding domain superfamily/Winged helix DNA-binding domain"/>
    <property type="match status" value="1"/>
</dbReference>
<organism evidence="10 11">
    <name type="scientific">Marivirga atlantica</name>
    <dbReference type="NCBI Taxonomy" id="1548457"/>
    <lineage>
        <taxon>Bacteria</taxon>
        <taxon>Pseudomonadati</taxon>
        <taxon>Bacteroidota</taxon>
        <taxon>Cytophagia</taxon>
        <taxon>Cytophagales</taxon>
        <taxon>Marivirgaceae</taxon>
        <taxon>Marivirga</taxon>
    </lineage>
</organism>
<proteinExistence type="predicted"/>
<dbReference type="InterPro" id="IPR011006">
    <property type="entry name" value="CheY-like_superfamily"/>
</dbReference>
<dbReference type="CDD" id="cd00383">
    <property type="entry name" value="trans_reg_C"/>
    <property type="match status" value="1"/>
</dbReference>
<dbReference type="SMART" id="SM00448">
    <property type="entry name" value="REC"/>
    <property type="match status" value="1"/>
</dbReference>
<dbReference type="Pfam" id="PF00072">
    <property type="entry name" value="Response_reg"/>
    <property type="match status" value="1"/>
</dbReference>
<evidence type="ECO:0000313" key="11">
    <source>
        <dbReference type="Proteomes" id="UP000642920"/>
    </source>
</evidence>
<dbReference type="Gene3D" id="6.10.250.690">
    <property type="match status" value="1"/>
</dbReference>
<keyword evidence="5" id="KW-0804">Transcription</keyword>
<dbReference type="FunFam" id="3.40.50.2300:FF:000001">
    <property type="entry name" value="DNA-binding response regulator PhoB"/>
    <property type="match status" value="1"/>
</dbReference>
<keyword evidence="2" id="KW-0902">Two-component regulatory system</keyword>
<evidence type="ECO:0000259" key="9">
    <source>
        <dbReference type="PROSITE" id="PS51755"/>
    </source>
</evidence>
<evidence type="ECO:0000256" key="6">
    <source>
        <dbReference type="PROSITE-ProRule" id="PRU00169"/>
    </source>
</evidence>
<dbReference type="GO" id="GO:0032993">
    <property type="term" value="C:protein-DNA complex"/>
    <property type="evidence" value="ECO:0007669"/>
    <property type="project" value="TreeGrafter"/>
</dbReference>
<evidence type="ECO:0000259" key="8">
    <source>
        <dbReference type="PROSITE" id="PS50110"/>
    </source>
</evidence>
<feature type="domain" description="Response regulatory" evidence="8">
    <location>
        <begin position="3"/>
        <end position="117"/>
    </location>
</feature>
<feature type="DNA-binding region" description="OmpR/PhoB-type" evidence="7">
    <location>
        <begin position="129"/>
        <end position="227"/>
    </location>
</feature>
<evidence type="ECO:0000256" key="2">
    <source>
        <dbReference type="ARBA" id="ARBA00023012"/>
    </source>
</evidence>
<dbReference type="RefSeq" id="WP_201918112.1">
    <property type="nucleotide sequence ID" value="NZ_JAERQG010000001.1"/>
</dbReference>
<dbReference type="AlphaFoldDB" id="A0A937DDR4"/>
<dbReference type="EMBL" id="JAERQG010000001">
    <property type="protein sequence ID" value="MBL0764492.1"/>
    <property type="molecule type" value="Genomic_DNA"/>
</dbReference>
<keyword evidence="4 7" id="KW-0238">DNA-binding</keyword>
<dbReference type="PROSITE" id="PS50110">
    <property type="entry name" value="RESPONSE_REGULATORY"/>
    <property type="match status" value="1"/>
</dbReference>
<dbReference type="Proteomes" id="UP000642920">
    <property type="component" value="Unassembled WGS sequence"/>
</dbReference>
<keyword evidence="3" id="KW-0805">Transcription regulation</keyword>
<dbReference type="PANTHER" id="PTHR48111">
    <property type="entry name" value="REGULATOR OF RPOS"/>
    <property type="match status" value="1"/>
</dbReference>
<evidence type="ECO:0000256" key="3">
    <source>
        <dbReference type="ARBA" id="ARBA00023015"/>
    </source>
</evidence>
<feature type="modified residue" description="4-aspartylphosphate" evidence="6">
    <location>
        <position position="52"/>
    </location>
</feature>
<dbReference type="GO" id="GO:0000976">
    <property type="term" value="F:transcription cis-regulatory region binding"/>
    <property type="evidence" value="ECO:0007669"/>
    <property type="project" value="TreeGrafter"/>
</dbReference>
<dbReference type="SUPFAM" id="SSF46894">
    <property type="entry name" value="C-terminal effector domain of the bipartite response regulators"/>
    <property type="match status" value="1"/>
</dbReference>
<dbReference type="Gene3D" id="3.40.50.2300">
    <property type="match status" value="1"/>
</dbReference>
<dbReference type="Pfam" id="PF00486">
    <property type="entry name" value="Trans_reg_C"/>
    <property type="match status" value="1"/>
</dbReference>
<dbReference type="SMART" id="SM00862">
    <property type="entry name" value="Trans_reg_C"/>
    <property type="match status" value="1"/>
</dbReference>
<comment type="caution">
    <text evidence="10">The sequence shown here is derived from an EMBL/GenBank/DDBJ whole genome shotgun (WGS) entry which is preliminary data.</text>
</comment>
<evidence type="ECO:0000256" key="7">
    <source>
        <dbReference type="PROSITE-ProRule" id="PRU01091"/>
    </source>
</evidence>
<sequence length="227" mass="26377">MSRILIVDDEPSMRMGIADNLTFEGFDIMEAENGEKALEALHQQKFDLVVLDVMMPKLSGFDVCKRMRQENINTPVIFLTAKGEEIDRVLGLELGADDYMTKPFSVRELAARIKAILRRTSDSSHSNSQKFIAIGDLEVDFDNYVAKRNNNEEKLSHREFEVLHYLYQKKQKIVSRDDLLKNIWKYDEFPTTRTIDNFILRLRQKVEKNPNDPHIILTVHGMGYKLI</sequence>
<reference evidence="10" key="1">
    <citation type="submission" date="2021-01" db="EMBL/GenBank/DDBJ databases">
        <title>Marivirga sp. nov., isolated from intertidal surface sediments.</title>
        <authorList>
            <person name="Zhang M."/>
        </authorList>
    </citation>
    <scope>NUCLEOTIDE SEQUENCE</scope>
    <source>
        <strain evidence="10">SM1354</strain>
    </source>
</reference>
<dbReference type="GO" id="GO:0005829">
    <property type="term" value="C:cytosol"/>
    <property type="evidence" value="ECO:0007669"/>
    <property type="project" value="TreeGrafter"/>
</dbReference>
<dbReference type="InterPro" id="IPR016032">
    <property type="entry name" value="Sig_transdc_resp-reg_C-effctor"/>
</dbReference>
<evidence type="ECO:0000313" key="10">
    <source>
        <dbReference type="EMBL" id="MBL0764492.1"/>
    </source>
</evidence>
<name>A0A937DDR4_9BACT</name>
<dbReference type="PANTHER" id="PTHR48111:SF11">
    <property type="entry name" value="TWO-COMPONENT RESPONSE REGULATOR"/>
    <property type="match status" value="1"/>
</dbReference>
<dbReference type="SUPFAM" id="SSF52172">
    <property type="entry name" value="CheY-like"/>
    <property type="match status" value="1"/>
</dbReference>
<gene>
    <name evidence="10" type="ORF">JKP34_04455</name>
</gene>
<evidence type="ECO:0000256" key="4">
    <source>
        <dbReference type="ARBA" id="ARBA00023125"/>
    </source>
</evidence>
<dbReference type="InterPro" id="IPR001867">
    <property type="entry name" value="OmpR/PhoB-type_DNA-bd"/>
</dbReference>
<feature type="domain" description="OmpR/PhoB-type" evidence="9">
    <location>
        <begin position="129"/>
        <end position="227"/>
    </location>
</feature>
<dbReference type="InterPro" id="IPR036388">
    <property type="entry name" value="WH-like_DNA-bd_sf"/>
</dbReference>
<evidence type="ECO:0000256" key="5">
    <source>
        <dbReference type="ARBA" id="ARBA00023163"/>
    </source>
</evidence>
<keyword evidence="1 6" id="KW-0597">Phosphoprotein</keyword>
<keyword evidence="11" id="KW-1185">Reference proteome</keyword>
<evidence type="ECO:0000256" key="1">
    <source>
        <dbReference type="ARBA" id="ARBA00022553"/>
    </source>
</evidence>